<accession>M6C7S8</accession>
<evidence type="ECO:0000313" key="2">
    <source>
        <dbReference type="Proteomes" id="UP000011873"/>
    </source>
</evidence>
<evidence type="ECO:0000313" key="1">
    <source>
        <dbReference type="EMBL" id="EMJ84833.1"/>
    </source>
</evidence>
<reference evidence="1 2" key="1">
    <citation type="submission" date="2013-01" db="EMBL/GenBank/DDBJ databases">
        <authorList>
            <person name="Harkins D.M."/>
            <person name="Durkin A.S."/>
            <person name="Brinkac L.M."/>
            <person name="Haft D.H."/>
            <person name="Selengut J.D."/>
            <person name="Sanka R."/>
            <person name="DePew J."/>
            <person name="Purushe J."/>
            <person name="Galloway R.L."/>
            <person name="Vinetz J.M."/>
            <person name="Sutton G.G."/>
            <person name="Nierman W.C."/>
            <person name="Fouts D.E."/>
        </authorList>
    </citation>
    <scope>NUCLEOTIDE SEQUENCE [LARGE SCALE GENOMIC DNA]</scope>
    <source>
        <strain evidence="1 2">Sponselee CDC</strain>
    </source>
</reference>
<dbReference type="AlphaFoldDB" id="M6C7S8"/>
<comment type="caution">
    <text evidence="1">The sequence shown here is derived from an EMBL/GenBank/DDBJ whole genome shotgun (WGS) entry which is preliminary data.</text>
</comment>
<name>M6C7S8_LEPBO</name>
<protein>
    <submittedName>
        <fullName evidence="1">Uncharacterized protein</fullName>
    </submittedName>
</protein>
<dbReference type="Proteomes" id="UP000011873">
    <property type="component" value="Unassembled WGS sequence"/>
</dbReference>
<gene>
    <name evidence="1" type="ORF">LEP1GSC016_0793</name>
</gene>
<dbReference type="EMBL" id="ANMU01000010">
    <property type="protein sequence ID" value="EMJ84833.1"/>
    <property type="molecule type" value="Genomic_DNA"/>
</dbReference>
<dbReference type="PATRIC" id="fig|1218567.3.peg.183"/>
<organism evidence="1 2">
    <name type="scientific">Leptospira borgpetersenii serovar Hardjo-bovis str. Sponselee</name>
    <dbReference type="NCBI Taxonomy" id="1303729"/>
    <lineage>
        <taxon>Bacteria</taxon>
        <taxon>Pseudomonadati</taxon>
        <taxon>Spirochaetota</taxon>
        <taxon>Spirochaetia</taxon>
        <taxon>Leptospirales</taxon>
        <taxon>Leptospiraceae</taxon>
        <taxon>Leptospira</taxon>
    </lineage>
</organism>
<proteinExistence type="predicted"/>
<sequence length="53" mass="6250">MILKHNAVPKYDILLNRQSKRPKANGLPFSEELEAQRLPTQFLEFHRNYDNPA</sequence>